<dbReference type="PANTHER" id="PTHR13398">
    <property type="entry name" value="GDP-FUCOSE PROTEIN O-FUCOSYLTRANSFERASE 2"/>
    <property type="match status" value="1"/>
</dbReference>
<proteinExistence type="predicted"/>
<evidence type="ECO:0000313" key="5">
    <source>
        <dbReference type="Proteomes" id="UP001158576"/>
    </source>
</evidence>
<name>A0ABN7SF29_OIKDI</name>
<evidence type="ECO:0000256" key="3">
    <source>
        <dbReference type="ARBA" id="ARBA00023277"/>
    </source>
</evidence>
<keyword evidence="5" id="KW-1185">Reference proteome</keyword>
<accession>A0ABN7SF29</accession>
<evidence type="ECO:0000256" key="1">
    <source>
        <dbReference type="ARBA" id="ARBA00022679"/>
    </source>
</evidence>
<evidence type="ECO:0000256" key="2">
    <source>
        <dbReference type="ARBA" id="ARBA00023253"/>
    </source>
</evidence>
<keyword evidence="1" id="KW-0808">Transferase</keyword>
<evidence type="ECO:0000313" key="4">
    <source>
        <dbReference type="EMBL" id="CAG5098286.1"/>
    </source>
</evidence>
<dbReference type="InterPro" id="IPR045130">
    <property type="entry name" value="OFUT2-like"/>
</dbReference>
<organism evidence="4 5">
    <name type="scientific">Oikopleura dioica</name>
    <name type="common">Tunicate</name>
    <dbReference type="NCBI Taxonomy" id="34765"/>
    <lineage>
        <taxon>Eukaryota</taxon>
        <taxon>Metazoa</taxon>
        <taxon>Chordata</taxon>
        <taxon>Tunicata</taxon>
        <taxon>Appendicularia</taxon>
        <taxon>Copelata</taxon>
        <taxon>Oikopleuridae</taxon>
        <taxon>Oikopleura</taxon>
    </lineage>
</organism>
<reference evidence="4 5" key="1">
    <citation type="submission" date="2021-04" db="EMBL/GenBank/DDBJ databases">
        <authorList>
            <person name="Bliznina A."/>
        </authorList>
    </citation>
    <scope>NUCLEOTIDE SEQUENCE [LARGE SCALE GENOMIC DNA]</scope>
</reference>
<protein>
    <submittedName>
        <fullName evidence="4">Oidioi.mRNA.OKI2018_I69.XSR.g15529.t1.cds</fullName>
    </submittedName>
</protein>
<dbReference type="Proteomes" id="UP001158576">
    <property type="component" value="Chromosome XSR"/>
</dbReference>
<dbReference type="EMBL" id="OU015569">
    <property type="protein sequence ID" value="CAG5098286.1"/>
    <property type="molecule type" value="Genomic_DNA"/>
</dbReference>
<gene>
    <name evidence="4" type="ORF">OKIOD_LOCUS7087</name>
</gene>
<dbReference type="Gene3D" id="3.40.50.11350">
    <property type="match status" value="1"/>
</dbReference>
<keyword evidence="2" id="KW-0294">Fucose metabolism</keyword>
<keyword evidence="3" id="KW-0119">Carbohydrate metabolism</keyword>
<sequence length="333" mass="38070">MVFTAVKLNRSIVISPFFKHDIADPSSEGDGVALVHPYLRINIQKLRELVPVLSTEEYNNTCPHFDAIYNVGGMCKPETVKRFKASCVFFGQEFCKNENGEEIFKHGCSNKLLEDEIVQKSLTYDKPDYTPKGADSYRERCALLAFPYNLVNFWGATKKKKQELNGDYVTLHWRYNSGDWLHGTCDKREKKKLDDICTQIEMMKRPEIFTAQISAFIDSVEGVNSIYIASPPSETEMLNKGRAFLAKTRPDIKVVLQSEVIPFLKENFFPEGCKTHETESWDLLSLTEMEIAADSRIFLSSIGSSWSNNIKMERQLREVHKDDDGNKVILPTL</sequence>
<dbReference type="CDD" id="cd11296">
    <property type="entry name" value="O-FucT_like"/>
    <property type="match status" value="1"/>
</dbReference>
<dbReference type="PANTHER" id="PTHR13398:SF0">
    <property type="entry name" value="GDP-FUCOSE PROTEIN O-FUCOSYLTRANSFERASE 2"/>
    <property type="match status" value="1"/>
</dbReference>